<feature type="active site" description="Proton donor" evidence="1">
    <location>
        <position position="18"/>
    </location>
</feature>
<dbReference type="Gene3D" id="3.40.50.1000">
    <property type="entry name" value="HAD superfamily/HAD-like"/>
    <property type="match status" value="1"/>
</dbReference>
<comment type="caution">
    <text evidence="2">The sequence shown here is derived from an EMBL/GenBank/DDBJ whole genome shotgun (WGS) entry which is preliminary data.</text>
</comment>
<dbReference type="EMBL" id="JBHUDM010000002">
    <property type="protein sequence ID" value="MFD1641626.1"/>
    <property type="molecule type" value="Genomic_DNA"/>
</dbReference>
<gene>
    <name evidence="2" type="ORF">ACFSBW_07035</name>
</gene>
<feature type="active site" description="Nucleophile" evidence="1">
    <location>
        <position position="16"/>
    </location>
</feature>
<keyword evidence="3" id="KW-1185">Reference proteome</keyword>
<dbReference type="AlphaFoldDB" id="A0ABD6D9J2"/>
<accession>A0ABD6D9J2</accession>
<reference evidence="2 3" key="1">
    <citation type="journal article" date="2019" name="Int. J. Syst. Evol. Microbiol.">
        <title>The Global Catalogue of Microorganisms (GCM) 10K type strain sequencing project: providing services to taxonomists for standard genome sequencing and annotation.</title>
        <authorList>
            <consortium name="The Broad Institute Genomics Platform"/>
            <consortium name="The Broad Institute Genome Sequencing Center for Infectious Disease"/>
            <person name="Wu L."/>
            <person name="Ma J."/>
        </authorList>
    </citation>
    <scope>NUCLEOTIDE SEQUENCE [LARGE SCALE GENOMIC DNA]</scope>
    <source>
        <strain evidence="2 3">CGMCC 1.10593</strain>
    </source>
</reference>
<evidence type="ECO:0000313" key="2">
    <source>
        <dbReference type="EMBL" id="MFD1641626.1"/>
    </source>
</evidence>
<evidence type="ECO:0008006" key="4">
    <source>
        <dbReference type="Google" id="ProtNLM"/>
    </source>
</evidence>
<name>A0ABD6D9J2_9EURY</name>
<dbReference type="InterPro" id="IPR036412">
    <property type="entry name" value="HAD-like_sf"/>
</dbReference>
<dbReference type="Proteomes" id="UP001597052">
    <property type="component" value="Unassembled WGS sequence"/>
</dbReference>
<protein>
    <recommendedName>
        <fullName evidence="4">Phosphoglycolate phosphatase, HAD superfamily</fullName>
    </recommendedName>
</protein>
<dbReference type="RefSeq" id="WP_256396774.1">
    <property type="nucleotide sequence ID" value="NZ_JANHDJ010000005.1"/>
</dbReference>
<sequence>MTVRLDTTTEKTVLLDVDGTLCDNVPRLLDYIDDECGVALTRDAITEWSFSVPGTDLDIGDLIRRALDERPEWFLLGMEPIAGAAEAARWLDHQGHTVRIATHRPPESHPLTAQWLDEHEIPHDGIIQEVPQNKGRLDGDLLIDDYHINVGNALAAGKAAGLFVQPYSDPTRCSEAVVAETWSKMLSEFGRQQPAPRELTG</sequence>
<dbReference type="InterPro" id="IPR010708">
    <property type="entry name" value="5'(3')-deoxyribonucleotidase"/>
</dbReference>
<evidence type="ECO:0000256" key="1">
    <source>
        <dbReference type="PIRSR" id="PIRSR610708-1"/>
    </source>
</evidence>
<dbReference type="InterPro" id="IPR023214">
    <property type="entry name" value="HAD_sf"/>
</dbReference>
<dbReference type="Pfam" id="PF06941">
    <property type="entry name" value="NT5C"/>
    <property type="match status" value="1"/>
</dbReference>
<proteinExistence type="predicted"/>
<evidence type="ECO:0000313" key="3">
    <source>
        <dbReference type="Proteomes" id="UP001597052"/>
    </source>
</evidence>
<organism evidence="2 3">
    <name type="scientific">Halohasta litorea</name>
    <dbReference type="NCBI Taxonomy" id="869891"/>
    <lineage>
        <taxon>Archaea</taxon>
        <taxon>Methanobacteriati</taxon>
        <taxon>Methanobacteriota</taxon>
        <taxon>Stenosarchaea group</taxon>
        <taxon>Halobacteria</taxon>
        <taxon>Halobacteriales</taxon>
        <taxon>Haloferacaceae</taxon>
        <taxon>Halohasta</taxon>
    </lineage>
</organism>
<dbReference type="SUPFAM" id="SSF56784">
    <property type="entry name" value="HAD-like"/>
    <property type="match status" value="1"/>
</dbReference>